<comment type="catalytic activity">
    <reaction evidence="15">
        <text>D-glyceraldehyde + ATP = D-glyceraldehyde 3-phosphate + ADP + H(+)</text>
        <dbReference type="Rhea" id="RHEA:13941"/>
        <dbReference type="ChEBI" id="CHEBI:15378"/>
        <dbReference type="ChEBI" id="CHEBI:17378"/>
        <dbReference type="ChEBI" id="CHEBI:30616"/>
        <dbReference type="ChEBI" id="CHEBI:59776"/>
        <dbReference type="ChEBI" id="CHEBI:456216"/>
        <dbReference type="EC" id="2.7.1.28"/>
    </reaction>
</comment>
<dbReference type="SUPFAM" id="SSF82549">
    <property type="entry name" value="DAK1/DegV-like"/>
    <property type="match status" value="1"/>
</dbReference>
<evidence type="ECO:0000256" key="7">
    <source>
        <dbReference type="ARBA" id="ARBA00022679"/>
    </source>
</evidence>
<dbReference type="PANTHER" id="PTHR28629:SF4">
    <property type="entry name" value="TRIOKINASE_FMN CYCLASE"/>
    <property type="match status" value="1"/>
</dbReference>
<feature type="domain" description="DhaK" evidence="19">
    <location>
        <begin position="9"/>
        <end position="343"/>
    </location>
</feature>
<dbReference type="GO" id="GO:0034012">
    <property type="term" value="F:FAD-AMP lyase (cyclizing) activity"/>
    <property type="evidence" value="ECO:0007669"/>
    <property type="project" value="UniProtKB-EC"/>
</dbReference>
<dbReference type="Pfam" id="PF02734">
    <property type="entry name" value="Dak2"/>
    <property type="match status" value="1"/>
</dbReference>
<evidence type="ECO:0000313" key="20">
    <source>
        <dbReference type="Ensembl" id="ENSPMAP00000010520.1"/>
    </source>
</evidence>
<evidence type="ECO:0000256" key="15">
    <source>
        <dbReference type="ARBA" id="ARBA00047974"/>
    </source>
</evidence>
<dbReference type="PROSITE" id="PS51481">
    <property type="entry name" value="DHAK"/>
    <property type="match status" value="1"/>
</dbReference>
<dbReference type="GO" id="GO:0005524">
    <property type="term" value="F:ATP binding"/>
    <property type="evidence" value="ECO:0007669"/>
    <property type="project" value="UniProtKB-KW"/>
</dbReference>
<organism evidence="20">
    <name type="scientific">Petromyzon marinus</name>
    <name type="common">Sea lamprey</name>
    <dbReference type="NCBI Taxonomy" id="7757"/>
    <lineage>
        <taxon>Eukaryota</taxon>
        <taxon>Metazoa</taxon>
        <taxon>Chordata</taxon>
        <taxon>Craniata</taxon>
        <taxon>Vertebrata</taxon>
        <taxon>Cyclostomata</taxon>
        <taxon>Hyperoartia</taxon>
        <taxon>Petromyzontiformes</taxon>
        <taxon>Petromyzontidae</taxon>
        <taxon>Petromyzon</taxon>
    </lineage>
</organism>
<reference evidence="20" key="2">
    <citation type="submission" date="2025-09" db="UniProtKB">
        <authorList>
            <consortium name="Ensembl"/>
        </authorList>
    </citation>
    <scope>IDENTIFICATION</scope>
</reference>
<comment type="similarity">
    <text evidence="2">Belongs to the dihydroxyacetone kinase (DAK) family.</text>
</comment>
<comment type="catalytic activity">
    <reaction evidence="16">
        <text>FAD = riboflavin cyclic-4',5'-phosphate + AMP + H(+)</text>
        <dbReference type="Rhea" id="RHEA:13729"/>
        <dbReference type="ChEBI" id="CHEBI:15378"/>
        <dbReference type="ChEBI" id="CHEBI:57692"/>
        <dbReference type="ChEBI" id="CHEBI:76202"/>
        <dbReference type="ChEBI" id="CHEBI:456215"/>
        <dbReference type="EC" id="4.6.1.15"/>
    </reaction>
</comment>
<dbReference type="HOGENOM" id="CLU_017054_6_2_1"/>
<dbReference type="PROSITE" id="PS51480">
    <property type="entry name" value="DHAL"/>
    <property type="match status" value="1"/>
</dbReference>
<protein>
    <recommendedName>
        <fullName evidence="6">Triokinase/FMN cyclase</fullName>
        <ecNumber evidence="4">2.7.1.28</ecNumber>
        <ecNumber evidence="3">2.7.1.29</ecNumber>
        <ecNumber evidence="5">4.6.1.15</ecNumber>
    </recommendedName>
    <alternativeName>
        <fullName evidence="12">Bifunctional ATP-dependent dihydroxyacetone kinase/FAD-AMP lyase (cyclizing)</fullName>
    </alternativeName>
</protein>
<dbReference type="SMART" id="SM01120">
    <property type="entry name" value="Dak2"/>
    <property type="match status" value="1"/>
</dbReference>
<evidence type="ECO:0000256" key="14">
    <source>
        <dbReference type="ARBA" id="ARBA00046681"/>
    </source>
</evidence>
<dbReference type="InterPro" id="IPR004007">
    <property type="entry name" value="DhaL_dom"/>
</dbReference>
<dbReference type="AlphaFoldDB" id="S4RZ79"/>
<reference evidence="20" key="1">
    <citation type="submission" date="2025-08" db="UniProtKB">
        <authorList>
            <consortium name="Ensembl"/>
        </authorList>
    </citation>
    <scope>IDENTIFICATION</scope>
</reference>
<feature type="domain" description="DhaL" evidence="18">
    <location>
        <begin position="374"/>
        <end position="585"/>
    </location>
</feature>
<dbReference type="Gene3D" id="1.25.40.340">
    <property type="match status" value="1"/>
</dbReference>
<dbReference type="EC" id="2.7.1.29" evidence="3"/>
<evidence type="ECO:0000256" key="17">
    <source>
        <dbReference type="ARBA" id="ARBA00048898"/>
    </source>
</evidence>
<dbReference type="Pfam" id="PF02733">
    <property type="entry name" value="Dak1"/>
    <property type="match status" value="1"/>
</dbReference>
<dbReference type="EC" id="2.7.1.28" evidence="4"/>
<dbReference type="OMA" id="ALNMNGF"/>
<dbReference type="PANTHER" id="PTHR28629">
    <property type="entry name" value="TRIOKINASE/FMN CYCLASE"/>
    <property type="match status" value="1"/>
</dbReference>
<keyword evidence="9" id="KW-0418">Kinase</keyword>
<dbReference type="FunFam" id="1.25.40.340:FF:000002">
    <property type="entry name" value="Dihydroxyacetone kinase, L subunit"/>
    <property type="match status" value="1"/>
</dbReference>
<evidence type="ECO:0000256" key="10">
    <source>
        <dbReference type="ARBA" id="ARBA00022840"/>
    </source>
</evidence>
<evidence type="ECO:0000256" key="8">
    <source>
        <dbReference type="ARBA" id="ARBA00022741"/>
    </source>
</evidence>
<dbReference type="GO" id="GO:0019563">
    <property type="term" value="P:glycerol catabolic process"/>
    <property type="evidence" value="ECO:0007669"/>
    <property type="project" value="TreeGrafter"/>
</dbReference>
<keyword evidence="11" id="KW-0170">Cobalt</keyword>
<keyword evidence="7" id="KW-0808">Transferase</keyword>
<sequence>HQQQMLLNSTESCVLESLRGFVGFHPTLRLLPGPHRIVLRWESVTRNGRVAVISGGGAGHEPAHAGFVGVGMLSAAVSGHVFASPAPSAVLAAVRALAHSGAMGVLLVVKNYAGDRLNFGVAAERARAEGVEVEMVVVADDCATPAIQRRLHRRGLCGTLLVHKVAGALAEQGRPLSEVAREARAAARATVTLAVGLSSCQVPGLALRRWSTPLQAGEMDLGVGIHGEAGAERVALAPARDVVRIMIIRPVGCSAQGRLPLRRGEHVALMVNNLGGTSHLELGVIAREAAEQLGVRGVVVERSYVGTFMTALAMAGVSLTVMRLDHEGIRLHCLDADTNAPSWPRASWTSSSLLSLSSAGRAYGDTCGGGYGGAPVRAAMTEVCEALLALESELNDLDSGSGDGDCGTSHARGARASLHWLRHLRADPRTASATVPGHLLRGLSELLEEDMGGTSGALYSLMLSAAAGALGSAPRPCPADWARAFAAAVRAVRRHGGARPGDRTMLDPLWAAHLELRVLLAGPTVGSNAIEVLARAVDRATAQALATAQMGARAGRAGWARAGEAWGRVDPGARAVEVALRAVSFSLQAQGH</sequence>
<evidence type="ECO:0000256" key="1">
    <source>
        <dbReference type="ARBA" id="ARBA00001941"/>
    </source>
</evidence>
<keyword evidence="8" id="KW-0547">Nucleotide-binding</keyword>
<dbReference type="STRING" id="7757.ENSPMAP00000010520"/>
<evidence type="ECO:0000256" key="16">
    <source>
        <dbReference type="ARBA" id="ARBA00048526"/>
    </source>
</evidence>
<dbReference type="InterPro" id="IPR004006">
    <property type="entry name" value="DhaK_dom"/>
</dbReference>
<evidence type="ECO:0000256" key="2">
    <source>
        <dbReference type="ARBA" id="ARBA00008757"/>
    </source>
</evidence>
<dbReference type="InterPro" id="IPR036117">
    <property type="entry name" value="DhaL_dom_sf"/>
</dbReference>
<dbReference type="GO" id="GO:0004371">
    <property type="term" value="F:glycerone kinase activity"/>
    <property type="evidence" value="ECO:0007669"/>
    <property type="project" value="UniProtKB-EC"/>
</dbReference>
<comment type="subunit">
    <text evidence="14">Homodimer. Interacts with IFIH1 (via the CARD domains), the interaction is inhibited by viral infection.</text>
</comment>
<dbReference type="Ensembl" id="ENSPMAT00000010566.1">
    <property type="protein sequence ID" value="ENSPMAP00000010520.1"/>
    <property type="gene ID" value="ENSPMAG00000009571.1"/>
</dbReference>
<dbReference type="GO" id="GO:0005829">
    <property type="term" value="C:cytosol"/>
    <property type="evidence" value="ECO:0007669"/>
    <property type="project" value="TreeGrafter"/>
</dbReference>
<evidence type="ECO:0000256" key="4">
    <source>
        <dbReference type="ARBA" id="ARBA00012110"/>
    </source>
</evidence>
<evidence type="ECO:0000256" key="6">
    <source>
        <dbReference type="ARBA" id="ARBA00018932"/>
    </source>
</evidence>
<evidence type="ECO:0000256" key="5">
    <source>
        <dbReference type="ARBA" id="ARBA00012578"/>
    </source>
</evidence>
<keyword evidence="10" id="KW-0067">ATP-binding</keyword>
<dbReference type="SUPFAM" id="SSF101473">
    <property type="entry name" value="DhaL-like"/>
    <property type="match status" value="1"/>
</dbReference>
<dbReference type="FunFam" id="3.40.50.10440:FF:000001">
    <property type="entry name" value="Dihydroxyacetone kinase, DhaK subunit"/>
    <property type="match status" value="1"/>
</dbReference>
<evidence type="ECO:0000256" key="9">
    <source>
        <dbReference type="ARBA" id="ARBA00022777"/>
    </source>
</evidence>
<dbReference type="FunFam" id="3.30.1180.20:FF:000001">
    <property type="entry name" value="Dihydroxyacetone kinase 1"/>
    <property type="match status" value="1"/>
</dbReference>
<evidence type="ECO:0000256" key="12">
    <source>
        <dbReference type="ARBA" id="ARBA00032426"/>
    </source>
</evidence>
<evidence type="ECO:0000259" key="19">
    <source>
        <dbReference type="PROSITE" id="PS51481"/>
    </source>
</evidence>
<evidence type="ECO:0000256" key="3">
    <source>
        <dbReference type="ARBA" id="ARBA00012107"/>
    </source>
</evidence>
<dbReference type="Gene3D" id="3.30.1180.20">
    <property type="entry name" value="Dihydroxyacetone kinase, domain 2"/>
    <property type="match status" value="1"/>
</dbReference>
<name>S4RZ79_PETMA</name>
<comment type="cofactor">
    <cofactor evidence="1">
        <name>Co(2+)</name>
        <dbReference type="ChEBI" id="CHEBI:48828"/>
    </cofactor>
</comment>
<proteinExistence type="inferred from homology"/>
<comment type="catalytic activity">
    <reaction evidence="17">
        <text>dihydroxyacetone + ATP = dihydroxyacetone phosphate + ADP + H(+)</text>
        <dbReference type="Rhea" id="RHEA:15773"/>
        <dbReference type="ChEBI" id="CHEBI:15378"/>
        <dbReference type="ChEBI" id="CHEBI:16016"/>
        <dbReference type="ChEBI" id="CHEBI:30616"/>
        <dbReference type="ChEBI" id="CHEBI:57642"/>
        <dbReference type="ChEBI" id="CHEBI:456216"/>
        <dbReference type="EC" id="2.7.1.29"/>
    </reaction>
</comment>
<evidence type="ECO:0000256" key="13">
    <source>
        <dbReference type="ARBA" id="ARBA00045490"/>
    </source>
</evidence>
<dbReference type="NCBIfam" id="NF011049">
    <property type="entry name" value="PRK14479.1"/>
    <property type="match status" value="1"/>
</dbReference>
<dbReference type="EC" id="4.6.1.15" evidence="5"/>
<dbReference type="GeneTree" id="ENSGT00390000015415"/>
<dbReference type="Gene3D" id="3.40.50.10440">
    <property type="entry name" value="Dihydroxyacetone kinase, domain 1"/>
    <property type="match status" value="1"/>
</dbReference>
<dbReference type="InterPro" id="IPR050861">
    <property type="entry name" value="Dihydroxyacetone_Kinase"/>
</dbReference>
<comment type="function">
    <text evidence="13">Catalyzes both the phosphorylation of dihydroxyacetone and of glyceraldehyde, and the splitting of ribonucleoside diphosphate-X compounds among which FAD is the best substrate. Represses IFIH1-mediated cellular antiviral response.</text>
</comment>
<evidence type="ECO:0000256" key="11">
    <source>
        <dbReference type="ARBA" id="ARBA00023285"/>
    </source>
</evidence>
<evidence type="ECO:0000259" key="18">
    <source>
        <dbReference type="PROSITE" id="PS51480"/>
    </source>
</evidence>
<accession>S4RZ79</accession>
<dbReference type="GO" id="GO:0050354">
    <property type="term" value="F:triokinase activity"/>
    <property type="evidence" value="ECO:0007669"/>
    <property type="project" value="UniProtKB-EC"/>
</dbReference>